<name>A0AAW9FPM4_9HYPH</name>
<protein>
    <submittedName>
        <fullName evidence="3">Isochorismatase family protein</fullName>
    </submittedName>
</protein>
<feature type="domain" description="Isochorismatase-like" evidence="2">
    <location>
        <begin position="48"/>
        <end position="196"/>
    </location>
</feature>
<dbReference type="PANTHER" id="PTHR43559:SF3">
    <property type="entry name" value="HYDROLASE YCAC-RELATED"/>
    <property type="match status" value="1"/>
</dbReference>
<dbReference type="Proteomes" id="UP001277561">
    <property type="component" value="Unassembled WGS sequence"/>
</dbReference>
<evidence type="ECO:0000313" key="4">
    <source>
        <dbReference type="EMBL" id="MDX8331764.1"/>
    </source>
</evidence>
<keyword evidence="1" id="KW-0732">Signal</keyword>
<sequence length="226" mass="23438">MKNILSRRDVFRGGALAAAAVALSSMPALAQTGQKESTSRIDPNDVQLLFGDLQVGLVSGSKTNSPEAISRAASVLAKVGTTLELPTLFSVVDVAGGSADLIPGLKDFADKTNTIKRTPISPFGDAATVAALRKTPRRTLVISGFAAEAVVLQAALDALATGYRVYFVVDTIGSASERTERAAFEEMEQAGAIPTSVLSLSTRLVKDFVSTPGSEVFAALGPILKG</sequence>
<dbReference type="InterPro" id="IPR006311">
    <property type="entry name" value="TAT_signal"/>
</dbReference>
<evidence type="ECO:0000313" key="5">
    <source>
        <dbReference type="Proteomes" id="UP001277561"/>
    </source>
</evidence>
<dbReference type="AlphaFoldDB" id="A0AAW9FPM4"/>
<evidence type="ECO:0000259" key="2">
    <source>
        <dbReference type="Pfam" id="PF00857"/>
    </source>
</evidence>
<dbReference type="PROSITE" id="PS51318">
    <property type="entry name" value="TAT"/>
    <property type="match status" value="1"/>
</dbReference>
<dbReference type="Gene3D" id="3.40.50.850">
    <property type="entry name" value="Isochorismatase-like"/>
    <property type="match status" value="1"/>
</dbReference>
<accession>A0AAW9FPM4</accession>
<proteinExistence type="predicted"/>
<dbReference type="EMBL" id="JAVRAF010000013">
    <property type="protein sequence ID" value="MDX8305111.1"/>
    <property type="molecule type" value="Genomic_DNA"/>
</dbReference>
<dbReference type="InterPro" id="IPR036380">
    <property type="entry name" value="Isochorismatase-like_sf"/>
</dbReference>
<dbReference type="InterPro" id="IPR000868">
    <property type="entry name" value="Isochorismatase-like_dom"/>
</dbReference>
<dbReference type="Pfam" id="PF00857">
    <property type="entry name" value="Isochorismatase"/>
    <property type="match status" value="1"/>
</dbReference>
<feature type="chain" id="PRO_5043858105" evidence="1">
    <location>
        <begin position="31"/>
        <end position="226"/>
    </location>
</feature>
<feature type="signal peptide" evidence="1">
    <location>
        <begin position="1"/>
        <end position="30"/>
    </location>
</feature>
<dbReference type="InterPro" id="IPR053152">
    <property type="entry name" value="Hydrolase_YcaC-like"/>
</dbReference>
<keyword evidence="5" id="KW-1185">Reference proteome</keyword>
<dbReference type="EMBL" id="JAVRAD010000012">
    <property type="protein sequence ID" value="MDX8331764.1"/>
    <property type="molecule type" value="Genomic_DNA"/>
</dbReference>
<gene>
    <name evidence="3" type="ORF">RMR22_22945</name>
    <name evidence="4" type="ORF">RMS29_21350</name>
</gene>
<dbReference type="PANTHER" id="PTHR43559">
    <property type="entry name" value="HYDROLASE YCAC-RELATED"/>
    <property type="match status" value="1"/>
</dbReference>
<evidence type="ECO:0000313" key="3">
    <source>
        <dbReference type="EMBL" id="MDX8305111.1"/>
    </source>
</evidence>
<evidence type="ECO:0000256" key="1">
    <source>
        <dbReference type="SAM" id="SignalP"/>
    </source>
</evidence>
<dbReference type="SUPFAM" id="SSF52499">
    <property type="entry name" value="Isochorismatase-like hydrolases"/>
    <property type="match status" value="1"/>
</dbReference>
<reference evidence="3 5" key="1">
    <citation type="journal article" date="2023" name="Phytobiomes J">
        <title>Deciphering the key players within the bacterial microbiota associated with aerial crown gall tumors on rhododendron: Insights into the gallobiome.</title>
        <authorList>
            <person name="Kuzmanovic N."/>
            <person name="Nesme J."/>
            <person name="Wolf J."/>
            <person name="Neumann-Schaal M."/>
            <person name="Petersen J."/>
            <person name="Fernandez-Gnecco G."/>
            <person name="Sproeer C."/>
            <person name="Bunk B."/>
            <person name="Overmann J."/>
            <person name="Sorensen S.J."/>
            <person name="Idczak E."/>
            <person name="Smalla K."/>
        </authorList>
    </citation>
    <scope>NUCLEOTIDE SEQUENCE</scope>
    <source>
        <strain evidence="3">Rho-11.1</strain>
        <strain evidence="4">Rho-14.1</strain>
        <strain evidence="5">rho-14.1</strain>
    </source>
</reference>
<dbReference type="RefSeq" id="WP_320187951.1">
    <property type="nucleotide sequence ID" value="NZ_CP133554.1"/>
</dbReference>
<comment type="caution">
    <text evidence="3">The sequence shown here is derived from an EMBL/GenBank/DDBJ whole genome shotgun (WGS) entry which is preliminary data.</text>
</comment>
<organism evidence="3">
    <name type="scientific">Agrobacterium rosae</name>
    <dbReference type="NCBI Taxonomy" id="1972867"/>
    <lineage>
        <taxon>Bacteria</taxon>
        <taxon>Pseudomonadati</taxon>
        <taxon>Pseudomonadota</taxon>
        <taxon>Alphaproteobacteria</taxon>
        <taxon>Hyphomicrobiales</taxon>
        <taxon>Rhizobiaceae</taxon>
        <taxon>Rhizobium/Agrobacterium group</taxon>
        <taxon>Agrobacterium</taxon>
    </lineage>
</organism>